<dbReference type="OrthoDB" id="425848at2"/>
<dbReference type="RefSeq" id="WP_039716059.1">
    <property type="nucleotide sequence ID" value="NZ_JTJC03000005.1"/>
</dbReference>
<name>A0A9X5I5W7_9CYAN</name>
<evidence type="ECO:0000313" key="2">
    <source>
        <dbReference type="EMBL" id="NHC36495.1"/>
    </source>
</evidence>
<protein>
    <submittedName>
        <fullName evidence="2">Uncharacterized protein</fullName>
    </submittedName>
</protein>
<gene>
    <name evidence="2" type="ORF">QH73_0017915</name>
</gene>
<sequence>MQPEDPPFVPIELDPTFERQVQKLYLLIAYCRWLVVGCLWLSVGVLSLWGLRYEISLLLQYFTWVAVRYGLYYKPLPTFGLACCAVMTISNLLWQGRILLFGLPPKELRRLTKQVQQIRQQGKSHPLWKWVCQ</sequence>
<feature type="transmembrane region" description="Helical" evidence="1">
    <location>
        <begin position="24"/>
        <end position="48"/>
    </location>
</feature>
<dbReference type="AlphaFoldDB" id="A0A9X5I5W7"/>
<reference evidence="2 3" key="1">
    <citation type="journal article" date="2015" name="Genome Announc.">
        <title>Draft Genome Sequence of the Terrestrial Cyanobacterium Scytonema millei VB511283, Isolated from Eastern India.</title>
        <authorList>
            <person name="Sen D."/>
            <person name="Chandrababunaidu M.M."/>
            <person name="Singh D."/>
            <person name="Sanghi N."/>
            <person name="Ghorai A."/>
            <person name="Mishra G.P."/>
            <person name="Madduluri M."/>
            <person name="Adhikary S.P."/>
            <person name="Tripathy S."/>
        </authorList>
    </citation>
    <scope>NUCLEOTIDE SEQUENCE [LARGE SCALE GENOMIC DNA]</scope>
    <source>
        <strain evidence="2 3">VB511283</strain>
    </source>
</reference>
<keyword evidence="1" id="KW-1133">Transmembrane helix</keyword>
<evidence type="ECO:0000313" key="3">
    <source>
        <dbReference type="Proteomes" id="UP000031532"/>
    </source>
</evidence>
<comment type="caution">
    <text evidence="2">The sequence shown here is derived from an EMBL/GenBank/DDBJ whole genome shotgun (WGS) entry which is preliminary data.</text>
</comment>
<keyword evidence="1" id="KW-0812">Transmembrane</keyword>
<evidence type="ECO:0000256" key="1">
    <source>
        <dbReference type="SAM" id="Phobius"/>
    </source>
</evidence>
<keyword evidence="1" id="KW-0472">Membrane</keyword>
<dbReference type="EMBL" id="JTJC03000005">
    <property type="protein sequence ID" value="NHC36495.1"/>
    <property type="molecule type" value="Genomic_DNA"/>
</dbReference>
<proteinExistence type="predicted"/>
<organism evidence="2 3">
    <name type="scientific">Scytonema millei VB511283</name>
    <dbReference type="NCBI Taxonomy" id="1245923"/>
    <lineage>
        <taxon>Bacteria</taxon>
        <taxon>Bacillati</taxon>
        <taxon>Cyanobacteriota</taxon>
        <taxon>Cyanophyceae</taxon>
        <taxon>Nostocales</taxon>
        <taxon>Scytonemataceae</taxon>
        <taxon>Scytonema</taxon>
    </lineage>
</organism>
<keyword evidence="3" id="KW-1185">Reference proteome</keyword>
<dbReference type="Proteomes" id="UP000031532">
    <property type="component" value="Unassembled WGS sequence"/>
</dbReference>
<accession>A0A9X5I5W7</accession>
<feature type="transmembrane region" description="Helical" evidence="1">
    <location>
        <begin position="79"/>
        <end position="103"/>
    </location>
</feature>